<comment type="caution">
    <text evidence="2">The sequence shown here is derived from an EMBL/GenBank/DDBJ whole genome shotgun (WGS) entry which is preliminary data.</text>
</comment>
<reference evidence="2 3" key="1">
    <citation type="journal article" date="2012" name="PLoS ONE">
        <title>Gene Repertoire Evolution of Streptococcus pyogenes Inferred from Phylogenomic Analysis with Streptococcus canis and Streptococcus dysgalactiae.</title>
        <authorList>
            <person name="Lefebure T."/>
            <person name="Richards V.P."/>
            <person name="Lang P."/>
            <person name="Pavinski-Bitar P."/>
            <person name="Stanhope M.J."/>
        </authorList>
    </citation>
    <scope>NUCLEOTIDE SEQUENCE [LARGE SCALE GENOMIC DNA]</scope>
    <source>
        <strain evidence="2 3">FSL Z3-227</strain>
    </source>
</reference>
<accession>A0AAV3FRD5</accession>
<protein>
    <submittedName>
        <fullName evidence="2">Uncharacterized protein</fullName>
    </submittedName>
</protein>
<proteinExistence type="predicted"/>
<dbReference type="AlphaFoldDB" id="A0AAV3FRD5"/>
<evidence type="ECO:0000313" key="3">
    <source>
        <dbReference type="Proteomes" id="UP000004423"/>
    </source>
</evidence>
<keyword evidence="1" id="KW-0472">Membrane</keyword>
<feature type="transmembrane region" description="Helical" evidence="1">
    <location>
        <begin position="20"/>
        <end position="38"/>
    </location>
</feature>
<name>A0AAV3FRD5_STRCB</name>
<organism evidence="2 3">
    <name type="scientific">Streptococcus canis FSL Z3-227</name>
    <dbReference type="NCBI Taxonomy" id="482234"/>
    <lineage>
        <taxon>Bacteria</taxon>
        <taxon>Bacillati</taxon>
        <taxon>Bacillota</taxon>
        <taxon>Bacilli</taxon>
        <taxon>Lactobacillales</taxon>
        <taxon>Streptococcaceae</taxon>
        <taxon>Streptococcus</taxon>
    </lineage>
</organism>
<evidence type="ECO:0000313" key="2">
    <source>
        <dbReference type="EMBL" id="EIQ81718.1"/>
    </source>
</evidence>
<keyword evidence="1" id="KW-1133">Transmembrane helix</keyword>
<dbReference type="EMBL" id="AIDX01000001">
    <property type="protein sequence ID" value="EIQ81718.1"/>
    <property type="molecule type" value="Genomic_DNA"/>
</dbReference>
<dbReference type="Proteomes" id="UP000004423">
    <property type="component" value="Unassembled WGS sequence"/>
</dbReference>
<keyword evidence="1" id="KW-0812">Transmembrane</keyword>
<evidence type="ECO:0000256" key="1">
    <source>
        <dbReference type="SAM" id="Phobius"/>
    </source>
</evidence>
<gene>
    <name evidence="2" type="ORF">SCAZ3_04870</name>
</gene>
<sequence>MSNSKKSVVVHSSVYQEKLVRGIVSGIFFLLLSIFSLIN</sequence>